<dbReference type="SUPFAM" id="SSF53774">
    <property type="entry name" value="Glutaminase/Asparaginase"/>
    <property type="match status" value="1"/>
</dbReference>
<dbReference type="HOGENOM" id="CLU_579752_0_0_5"/>
<dbReference type="KEGG" id="kvl:KVU_1296"/>
<dbReference type="PIRSF" id="PIRSF500176">
    <property type="entry name" value="L_ASNase"/>
    <property type="match status" value="1"/>
</dbReference>
<dbReference type="AlphaFoldDB" id="F9Y809"/>
<dbReference type="Pfam" id="PF00710">
    <property type="entry name" value="Asparaginase"/>
    <property type="match status" value="1"/>
</dbReference>
<dbReference type="PROSITE" id="PS51732">
    <property type="entry name" value="ASN_GLN_ASE_3"/>
    <property type="match status" value="1"/>
</dbReference>
<accession>F9Y809</accession>
<dbReference type="GO" id="GO:0004067">
    <property type="term" value="F:asparaginase activity"/>
    <property type="evidence" value="ECO:0007669"/>
    <property type="project" value="UniProtKB-UniRule"/>
</dbReference>
<name>F9Y809_KETVW</name>
<evidence type="ECO:0000313" key="2">
    <source>
        <dbReference type="EMBL" id="AEM41135.1"/>
    </source>
</evidence>
<keyword evidence="3" id="KW-1185">Reference proteome</keyword>
<dbReference type="EMBL" id="CP002018">
    <property type="protein sequence ID" value="AEM41135.1"/>
    <property type="molecule type" value="Genomic_DNA"/>
</dbReference>
<dbReference type="SMART" id="SM00870">
    <property type="entry name" value="Asparaginase"/>
    <property type="match status" value="1"/>
</dbReference>
<dbReference type="EC" id="3.5.1.1" evidence="2"/>
<dbReference type="RefSeq" id="WP_014537808.1">
    <property type="nucleotide sequence ID" value="NC_017384.1"/>
</dbReference>
<gene>
    <name evidence="2" type="primary">ansA1</name>
    <name evidence="2" type="ordered locus">KVU_1296</name>
</gene>
<dbReference type="InterPro" id="IPR027474">
    <property type="entry name" value="L-asparaginase_N"/>
</dbReference>
<proteinExistence type="predicted"/>
<dbReference type="PATRIC" id="fig|759362.5.peg.1332"/>
<evidence type="ECO:0000259" key="1">
    <source>
        <dbReference type="Pfam" id="PF00710"/>
    </source>
</evidence>
<dbReference type="eggNOG" id="COG0252">
    <property type="taxonomic scope" value="Bacteria"/>
</dbReference>
<dbReference type="Gene3D" id="3.40.50.1170">
    <property type="entry name" value="L-asparaginase, N-terminal domain"/>
    <property type="match status" value="1"/>
</dbReference>
<dbReference type="InterPro" id="IPR037152">
    <property type="entry name" value="L-asparaginase_N_sf"/>
</dbReference>
<dbReference type="Proteomes" id="UP000000692">
    <property type="component" value="Chromosome"/>
</dbReference>
<dbReference type="PIRSF" id="PIRSF001220">
    <property type="entry name" value="L-ASNase_gatD"/>
    <property type="match status" value="1"/>
</dbReference>
<feature type="domain" description="L-asparaginase N-terminal" evidence="1">
    <location>
        <begin position="222"/>
        <end position="325"/>
    </location>
</feature>
<sequence>MQKMRIAHVAGPNATITNAPPLVTSNKARAKAGLPLLTDDAGAPSRFDPLRAQRLAAPVEVFIAAYSAHPMEEDAADLYAPPDGYLDEAGHFAPVADGAHTKPVYRVTLDPADGLYPLPYMGLQADGSAWDSDGTSPFAPREKSRQPFFPDGQRLIEEIDRLGVDSTGIGNNVSNHAEISYFRVLPSAGYTKQGEVSGKDFFPYRPAHLNFSPPRSSLATATNDVQRIMDSADVDAMIWTQGSPRIEETSYWFSLLIDTVKPICANASQRYTGQISNDGPKNVADSVEWLTSGVWADEQGRNMLGAVMAQDQRVYAAREVVKVDARPGGYDAAGGHGGILGGAGGVAGSVLRYIPAMKHTWKSDLRLSQLPTHVPGHAGPVQIKDAEGWLLPDAIPKVAITKDSSYSEEGFDSDPDQEVDVIALIEKLPGFAPLCGLVSEGLNPYGKPASSARNAILRRAAFSGFPVVNVGRGNTEGFALAGGPFIAGSNLTAVKARILLMACILKFGMLPKAANPKAPTPAEVAAVMAALKPFQQVFDTH</sequence>
<protein>
    <submittedName>
        <fullName evidence="2">L-asparaginase II</fullName>
        <ecNumber evidence="2">3.5.1.1</ecNumber>
    </submittedName>
</protein>
<keyword evidence="2" id="KW-0378">Hydrolase</keyword>
<evidence type="ECO:0000313" key="3">
    <source>
        <dbReference type="Proteomes" id="UP000000692"/>
    </source>
</evidence>
<organism evidence="2 3">
    <name type="scientific">Ketogulonicigenium vulgare (strain WSH-001)</name>
    <dbReference type="NCBI Taxonomy" id="759362"/>
    <lineage>
        <taxon>Bacteria</taxon>
        <taxon>Pseudomonadati</taxon>
        <taxon>Pseudomonadota</taxon>
        <taxon>Alphaproteobacteria</taxon>
        <taxon>Rhodobacterales</taxon>
        <taxon>Roseobacteraceae</taxon>
        <taxon>Ketogulonicigenium</taxon>
    </lineage>
</organism>
<dbReference type="InterPro" id="IPR036152">
    <property type="entry name" value="Asp/glu_Ase-like_sf"/>
</dbReference>
<dbReference type="InterPro" id="IPR006034">
    <property type="entry name" value="Asparaginase/glutaminase-like"/>
</dbReference>
<reference evidence="2 3" key="1">
    <citation type="journal article" date="2011" name="J. Bacteriol.">
        <title>Complete genome sequence of the industrial strain Ketogulonicigenium vulgare WSH-001.</title>
        <authorList>
            <person name="Liu L."/>
            <person name="Li Y."/>
            <person name="Zhang J."/>
            <person name="Zhou Z."/>
            <person name="Liu J."/>
            <person name="Li X."/>
            <person name="Zhou J."/>
            <person name="Du G."/>
            <person name="Wang L."/>
            <person name="Chen J."/>
        </authorList>
    </citation>
    <scope>NUCLEOTIDE SEQUENCE [LARGE SCALE GENOMIC DNA]</scope>
    <source>
        <strain evidence="2 3">WSH-001</strain>
    </source>
</reference>
<dbReference type="OrthoDB" id="9788068at2"/>